<evidence type="ECO:0000256" key="13">
    <source>
        <dbReference type="ARBA" id="ARBA00023201"/>
    </source>
</evidence>
<reference evidence="16 17" key="1">
    <citation type="submission" date="2022-10" db="EMBL/GenBank/DDBJ databases">
        <title>Defluviimonas sp. nov., isolated from ocean surface sediments.</title>
        <authorList>
            <person name="He W."/>
            <person name="Wang L."/>
            <person name="Zhang D.-F."/>
        </authorList>
    </citation>
    <scope>NUCLEOTIDE SEQUENCE [LARGE SCALE GENOMIC DNA]</scope>
    <source>
        <strain evidence="16 17">WL0050</strain>
    </source>
</reference>
<evidence type="ECO:0000256" key="3">
    <source>
        <dbReference type="ARBA" id="ARBA00022475"/>
    </source>
</evidence>
<keyword evidence="8" id="KW-0520">NAD</keyword>
<dbReference type="Proteomes" id="UP001652564">
    <property type="component" value="Unassembled WGS sequence"/>
</dbReference>
<accession>A0ABT2ZRB2</accession>
<evidence type="ECO:0000256" key="1">
    <source>
        <dbReference type="ARBA" id="ARBA00004127"/>
    </source>
</evidence>
<feature type="transmembrane region" description="Helical" evidence="15">
    <location>
        <begin position="98"/>
        <end position="115"/>
    </location>
</feature>
<evidence type="ECO:0000256" key="5">
    <source>
        <dbReference type="ARBA" id="ARBA00022692"/>
    </source>
</evidence>
<keyword evidence="4" id="KW-0997">Cell inner membrane</keyword>
<evidence type="ECO:0000256" key="15">
    <source>
        <dbReference type="SAM" id="Phobius"/>
    </source>
</evidence>
<keyword evidence="10" id="KW-0406">Ion transport</keyword>
<dbReference type="Pfam" id="PF02508">
    <property type="entry name" value="Rnf-Nqr"/>
    <property type="match status" value="1"/>
</dbReference>
<evidence type="ECO:0000256" key="4">
    <source>
        <dbReference type="ARBA" id="ARBA00022519"/>
    </source>
</evidence>
<feature type="transmembrane region" description="Helical" evidence="15">
    <location>
        <begin position="180"/>
        <end position="197"/>
    </location>
</feature>
<dbReference type="EMBL" id="JAOWKZ010000004">
    <property type="protein sequence ID" value="MCV2873701.1"/>
    <property type="molecule type" value="Genomic_DNA"/>
</dbReference>
<gene>
    <name evidence="16" type="ORF">OEZ71_15485</name>
</gene>
<keyword evidence="12 15" id="KW-0472">Membrane</keyword>
<evidence type="ECO:0000256" key="9">
    <source>
        <dbReference type="ARBA" id="ARBA00023053"/>
    </source>
</evidence>
<evidence type="ECO:0000256" key="6">
    <source>
        <dbReference type="ARBA" id="ARBA00022967"/>
    </source>
</evidence>
<keyword evidence="14" id="KW-0535">Nitrogen fixation</keyword>
<evidence type="ECO:0000256" key="12">
    <source>
        <dbReference type="ARBA" id="ARBA00023136"/>
    </source>
</evidence>
<organism evidence="16 17">
    <name type="scientific">Albidovulum litorale</name>
    <dbReference type="NCBI Taxonomy" id="2984134"/>
    <lineage>
        <taxon>Bacteria</taxon>
        <taxon>Pseudomonadati</taxon>
        <taxon>Pseudomonadota</taxon>
        <taxon>Alphaproteobacteria</taxon>
        <taxon>Rhodobacterales</taxon>
        <taxon>Paracoccaceae</taxon>
        <taxon>Albidovulum</taxon>
    </lineage>
</organism>
<comment type="subcellular location">
    <subcellularLocation>
        <location evidence="1">Endomembrane system</location>
        <topology evidence="1">Multi-pass membrane protein</topology>
    </subcellularLocation>
</comment>
<keyword evidence="2" id="KW-0813">Transport</keyword>
<evidence type="ECO:0000256" key="2">
    <source>
        <dbReference type="ARBA" id="ARBA00022448"/>
    </source>
</evidence>
<name>A0ABT2ZRB2_9RHOB</name>
<dbReference type="InterPro" id="IPR003667">
    <property type="entry name" value="NqrDE/RnfAE"/>
</dbReference>
<evidence type="ECO:0000256" key="7">
    <source>
        <dbReference type="ARBA" id="ARBA00022989"/>
    </source>
</evidence>
<dbReference type="PIRSF" id="PIRSF006102">
    <property type="entry name" value="NQR_DE"/>
    <property type="match status" value="1"/>
</dbReference>
<sequence length="216" mass="23249">MTGLPDRLTRPLIDENPITLQILGICSALAVTTTLATALTMSLALTVVISLSATLISMIRNHIPHSVRLIIQITIISALVIVMDGLLRAFAYEMSQRLSVFVGLIVTNCLVMGRAEAFAMRHPPGESFLDALGNGLGYSLILIVVGTLREGLGLGTILGVPLAPMLGLDGFTTLALMQRAPAAFFILGLLIWAIRAWRPAQVERPEYQLSSEEEDA</sequence>
<keyword evidence="11" id="KW-0830">Ubiquinone</keyword>
<keyword evidence="7 15" id="KW-1133">Transmembrane helix</keyword>
<dbReference type="NCBIfam" id="NF009070">
    <property type="entry name" value="PRK12405.1"/>
    <property type="match status" value="1"/>
</dbReference>
<protein>
    <submittedName>
        <fullName evidence="16">NADH:ubiquinone reductase (Na(+)-transporting) subunit D</fullName>
    </submittedName>
</protein>
<evidence type="ECO:0000313" key="16">
    <source>
        <dbReference type="EMBL" id="MCV2873701.1"/>
    </source>
</evidence>
<dbReference type="NCBIfam" id="NF006777">
    <property type="entry name" value="PRK09292.1"/>
    <property type="match status" value="1"/>
</dbReference>
<keyword evidence="5 15" id="KW-0812">Transmembrane</keyword>
<proteinExistence type="predicted"/>
<dbReference type="RefSeq" id="WP_263740937.1">
    <property type="nucleotide sequence ID" value="NZ_JAOWKZ010000004.1"/>
</dbReference>
<evidence type="ECO:0000256" key="8">
    <source>
        <dbReference type="ARBA" id="ARBA00023027"/>
    </source>
</evidence>
<feature type="transmembrane region" description="Helical" evidence="15">
    <location>
        <begin position="20"/>
        <end position="48"/>
    </location>
</feature>
<dbReference type="PANTHER" id="PTHR30586:SF1">
    <property type="entry name" value="NA(+)-TRANSLOCATING NADH-QUINONE REDUCTASE SUBUNIT D"/>
    <property type="match status" value="1"/>
</dbReference>
<dbReference type="PANTHER" id="PTHR30586">
    <property type="entry name" value="ELECTRON TRANSPORT COMPLEX PROTEIN RNFE"/>
    <property type="match status" value="1"/>
</dbReference>
<feature type="transmembrane region" description="Helical" evidence="15">
    <location>
        <begin position="69"/>
        <end position="92"/>
    </location>
</feature>
<evidence type="ECO:0000256" key="10">
    <source>
        <dbReference type="ARBA" id="ARBA00023065"/>
    </source>
</evidence>
<evidence type="ECO:0000313" key="17">
    <source>
        <dbReference type="Proteomes" id="UP001652564"/>
    </source>
</evidence>
<evidence type="ECO:0000256" key="14">
    <source>
        <dbReference type="ARBA" id="ARBA00023231"/>
    </source>
</evidence>
<dbReference type="NCBIfam" id="TIGR01939">
    <property type="entry name" value="nqrD"/>
    <property type="match status" value="1"/>
</dbReference>
<keyword evidence="17" id="KW-1185">Reference proteome</keyword>
<keyword evidence="6" id="KW-1278">Translocase</keyword>
<dbReference type="InterPro" id="IPR011292">
    <property type="entry name" value="NqrD"/>
</dbReference>
<evidence type="ECO:0000256" key="11">
    <source>
        <dbReference type="ARBA" id="ARBA00023075"/>
    </source>
</evidence>
<keyword evidence="3" id="KW-1003">Cell membrane</keyword>
<keyword evidence="9" id="KW-0915">Sodium</keyword>
<keyword evidence="13" id="KW-0739">Sodium transport</keyword>
<comment type="caution">
    <text evidence="16">The sequence shown here is derived from an EMBL/GenBank/DDBJ whole genome shotgun (WGS) entry which is preliminary data.</text>
</comment>